<keyword evidence="4" id="KW-1185">Reference proteome</keyword>
<evidence type="ECO:0000256" key="1">
    <source>
        <dbReference type="SAM" id="Coils"/>
    </source>
</evidence>
<feature type="coiled-coil region" evidence="1">
    <location>
        <begin position="375"/>
        <end position="402"/>
    </location>
</feature>
<feature type="chain" id="PRO_5047186161" evidence="2">
    <location>
        <begin position="39"/>
        <end position="406"/>
    </location>
</feature>
<feature type="signal peptide" evidence="2">
    <location>
        <begin position="1"/>
        <end position="38"/>
    </location>
</feature>
<protein>
    <submittedName>
        <fullName evidence="3">Uncharacterized protein</fullName>
    </submittedName>
</protein>
<feature type="coiled-coil region" evidence="1">
    <location>
        <begin position="267"/>
        <end position="321"/>
    </location>
</feature>
<sequence length="406" mass="44534">MAEIFKTVQARSIRAKCSRALLVPTVATLALSSVAISAAPAAASPVGRPTLWEFSDDPFSTAHQMEVILYNNTPDEIHHRWTSDVQGEFLQEPPKKIKPGEGKSFIIKNTAHRNIPPLGGGGAGARFQYSGRTGAVDFSVYTPGSFLYRNQYKVYKGNGHGINPPAVTGLDSTGRRWEIPAGIADQERNGSQWGGGGTPRIAFQFGGGDMELGTKPAMPKRDVCERIVGDMGSFLSSARGDRDSIGAAMGGALGAAIVGGIRGCFSGDKFKDQRDELKRELEKERARKATERAKEIVRGRIKEVSSDLERIEGRKRDLTEMESRNVAKIAARIAEISAQINATPRKEKDKRRELMDRKFELGKELIVARHDAPRLAELKKQVSEDEGRVEQLQRRVAALNKQLEAL</sequence>
<name>A0ABW0Z628_9ACTN</name>
<evidence type="ECO:0000313" key="3">
    <source>
        <dbReference type="EMBL" id="MFC5722005.1"/>
    </source>
</evidence>
<evidence type="ECO:0000313" key="4">
    <source>
        <dbReference type="Proteomes" id="UP001596083"/>
    </source>
</evidence>
<accession>A0ABW0Z628</accession>
<proteinExistence type="predicted"/>
<comment type="caution">
    <text evidence="3">The sequence shown here is derived from an EMBL/GenBank/DDBJ whole genome shotgun (WGS) entry which is preliminary data.</text>
</comment>
<dbReference type="EMBL" id="JBHSPB010000010">
    <property type="protein sequence ID" value="MFC5722005.1"/>
    <property type="molecule type" value="Genomic_DNA"/>
</dbReference>
<evidence type="ECO:0000256" key="2">
    <source>
        <dbReference type="SAM" id="SignalP"/>
    </source>
</evidence>
<organism evidence="3 4">
    <name type="scientific">Streptomyces gamaensis</name>
    <dbReference type="NCBI Taxonomy" id="1763542"/>
    <lineage>
        <taxon>Bacteria</taxon>
        <taxon>Bacillati</taxon>
        <taxon>Actinomycetota</taxon>
        <taxon>Actinomycetes</taxon>
        <taxon>Kitasatosporales</taxon>
        <taxon>Streptomycetaceae</taxon>
        <taxon>Streptomyces</taxon>
    </lineage>
</organism>
<dbReference type="RefSeq" id="WP_390317367.1">
    <property type="nucleotide sequence ID" value="NZ_JBHSPB010000010.1"/>
</dbReference>
<keyword evidence="2" id="KW-0732">Signal</keyword>
<gene>
    <name evidence="3" type="ORF">ACFP1Z_17700</name>
</gene>
<reference evidence="4" key="1">
    <citation type="journal article" date="2019" name="Int. J. Syst. Evol. Microbiol.">
        <title>The Global Catalogue of Microorganisms (GCM) 10K type strain sequencing project: providing services to taxonomists for standard genome sequencing and annotation.</title>
        <authorList>
            <consortium name="The Broad Institute Genomics Platform"/>
            <consortium name="The Broad Institute Genome Sequencing Center for Infectious Disease"/>
            <person name="Wu L."/>
            <person name="Ma J."/>
        </authorList>
    </citation>
    <scope>NUCLEOTIDE SEQUENCE [LARGE SCALE GENOMIC DNA]</scope>
    <source>
        <strain evidence="4">CGMCC 4.7304</strain>
    </source>
</reference>
<dbReference type="Proteomes" id="UP001596083">
    <property type="component" value="Unassembled WGS sequence"/>
</dbReference>
<keyword evidence="1" id="KW-0175">Coiled coil</keyword>